<evidence type="ECO:0000256" key="1">
    <source>
        <dbReference type="ARBA" id="ARBA00004117"/>
    </source>
</evidence>
<comment type="subcellular location">
    <subcellularLocation>
        <location evidence="1 6">Bacterial flagellum basal body</location>
    </subcellularLocation>
</comment>
<dbReference type="PIRSF" id="PIRSF002889">
    <property type="entry name" value="Rod_FlgB"/>
    <property type="match status" value="1"/>
</dbReference>
<dbReference type="Proteomes" id="UP000245708">
    <property type="component" value="Unassembled WGS sequence"/>
</dbReference>
<evidence type="ECO:0000256" key="3">
    <source>
        <dbReference type="ARBA" id="ARBA00014376"/>
    </source>
</evidence>
<evidence type="ECO:0000256" key="5">
    <source>
        <dbReference type="ARBA" id="ARBA00024934"/>
    </source>
</evidence>
<evidence type="ECO:0000313" key="8">
    <source>
        <dbReference type="Proteomes" id="UP000245708"/>
    </source>
</evidence>
<keyword evidence="4 6" id="KW-0975">Bacterial flagellum</keyword>
<evidence type="ECO:0000256" key="6">
    <source>
        <dbReference type="PIRNR" id="PIRNR002889"/>
    </source>
</evidence>
<dbReference type="AlphaFoldDB" id="A0A316GJJ0"/>
<proteinExistence type="inferred from homology"/>
<keyword evidence="7" id="KW-0282">Flagellum</keyword>
<comment type="caution">
    <text evidence="7">The sequence shown here is derived from an EMBL/GenBank/DDBJ whole genome shotgun (WGS) entry which is preliminary data.</text>
</comment>
<evidence type="ECO:0000313" key="7">
    <source>
        <dbReference type="EMBL" id="PWK60427.1"/>
    </source>
</evidence>
<keyword evidence="7" id="KW-0966">Cell projection</keyword>
<dbReference type="EMBL" id="QGGW01000004">
    <property type="protein sequence ID" value="PWK60427.1"/>
    <property type="molecule type" value="Genomic_DNA"/>
</dbReference>
<protein>
    <recommendedName>
        <fullName evidence="3 6">Flagellar basal body rod protein FlgB</fullName>
    </recommendedName>
</protein>
<sequence length="128" mass="13718">MTSIRDHLALHATALQLRETRNGVLMSNLANAATPGFQARDFDFQTTLAARVGAGGALAISDARHIATGGATPGQLGYRVPVTPALDGNTVEAGVEQMEFAENTLRYQTSLMFLNRRISGLMRAMRGE</sequence>
<comment type="function">
    <text evidence="5 6">Structural component of flagellum, the bacterial motility apparatus. Part of the rod structure of flagellar basal body.</text>
</comment>
<comment type="similarity">
    <text evidence="2 6">Belongs to the flagella basal body rod proteins family.</text>
</comment>
<keyword evidence="7" id="KW-0969">Cilium</keyword>
<comment type="subunit">
    <text evidence="6">The basal body constitutes a major portion of the flagellar organelle and consists of a number of rings mounted on a central rod.</text>
</comment>
<dbReference type="GO" id="GO:0071973">
    <property type="term" value="P:bacterial-type flagellum-dependent cell motility"/>
    <property type="evidence" value="ECO:0007669"/>
    <property type="project" value="InterPro"/>
</dbReference>
<organism evidence="7 8">
    <name type="scientific">Roseicyclus mahoneyensis</name>
    <dbReference type="NCBI Taxonomy" id="164332"/>
    <lineage>
        <taxon>Bacteria</taxon>
        <taxon>Pseudomonadati</taxon>
        <taxon>Pseudomonadota</taxon>
        <taxon>Alphaproteobacteria</taxon>
        <taxon>Rhodobacterales</taxon>
        <taxon>Roseobacteraceae</taxon>
        <taxon>Roseicyclus</taxon>
    </lineage>
</organism>
<dbReference type="NCBIfam" id="TIGR01396">
    <property type="entry name" value="FlgB"/>
    <property type="match status" value="1"/>
</dbReference>
<dbReference type="RefSeq" id="WP_109667679.1">
    <property type="nucleotide sequence ID" value="NZ_QGGW01000004.1"/>
</dbReference>
<evidence type="ECO:0000256" key="2">
    <source>
        <dbReference type="ARBA" id="ARBA00009677"/>
    </source>
</evidence>
<evidence type="ECO:0000256" key="4">
    <source>
        <dbReference type="ARBA" id="ARBA00023143"/>
    </source>
</evidence>
<keyword evidence="8" id="KW-1185">Reference proteome</keyword>
<gene>
    <name evidence="7" type="ORF">C7455_10463</name>
</gene>
<accession>A0A316GJJ0</accession>
<dbReference type="GO" id="GO:0030694">
    <property type="term" value="C:bacterial-type flagellum basal body, rod"/>
    <property type="evidence" value="ECO:0007669"/>
    <property type="project" value="InterPro"/>
</dbReference>
<reference evidence="7 8" key="1">
    <citation type="submission" date="2018-05" db="EMBL/GenBank/DDBJ databases">
        <title>Genomic Encyclopedia of Type Strains, Phase IV (KMG-IV): sequencing the most valuable type-strain genomes for metagenomic binning, comparative biology and taxonomic classification.</title>
        <authorList>
            <person name="Goeker M."/>
        </authorList>
    </citation>
    <scope>NUCLEOTIDE SEQUENCE [LARGE SCALE GENOMIC DNA]</scope>
    <source>
        <strain evidence="7 8">DSM 16097</strain>
    </source>
</reference>
<dbReference type="InterPro" id="IPR006300">
    <property type="entry name" value="FlgB"/>
</dbReference>
<name>A0A316GJJ0_9RHOB</name>
<dbReference type="OrthoDB" id="9788334at2"/>